<dbReference type="SUPFAM" id="SSF52025">
    <property type="entry name" value="PA domain"/>
    <property type="match status" value="1"/>
</dbReference>
<keyword evidence="6 18" id="KW-0031">Aminopeptidase</keyword>
<evidence type="ECO:0000256" key="15">
    <source>
        <dbReference type="RuleBase" id="RU361240"/>
    </source>
</evidence>
<dbReference type="Pfam" id="PF04389">
    <property type="entry name" value="Peptidase_M28"/>
    <property type="match status" value="1"/>
</dbReference>
<dbReference type="PANTHER" id="PTHR12147">
    <property type="entry name" value="METALLOPEPTIDASE M28 FAMILY MEMBER"/>
    <property type="match status" value="1"/>
</dbReference>
<reference evidence="18" key="1">
    <citation type="journal article" date="2015" name="Appl. Microbiol. Biotechnol.">
        <title>Genome and secretome analyses provide insights into keratin decomposition by novel proteases from the non-pathogenic fungus Onygena corvina.</title>
        <authorList>
            <person name="Huang Y."/>
            <person name="Busk P.K."/>
            <person name="Herbst F.A."/>
            <person name="Lange L."/>
        </authorList>
    </citation>
    <scope>NUCLEOTIDE SEQUENCE</scope>
    <source>
        <strain evidence="18">CBS 281.48</strain>
    </source>
</reference>
<dbReference type="Pfam" id="PF02225">
    <property type="entry name" value="PA"/>
    <property type="match status" value="1"/>
</dbReference>
<dbReference type="FunFam" id="3.40.630.10:FF:000054">
    <property type="entry name" value="Peptide hydrolase"/>
    <property type="match status" value="1"/>
</dbReference>
<evidence type="ECO:0000256" key="12">
    <source>
        <dbReference type="ARBA" id="ARBA00022833"/>
    </source>
</evidence>
<dbReference type="Gene3D" id="3.50.30.30">
    <property type="match status" value="1"/>
</dbReference>
<evidence type="ECO:0000256" key="14">
    <source>
        <dbReference type="ARBA" id="ARBA00023180"/>
    </source>
</evidence>
<protein>
    <recommendedName>
        <fullName evidence="15">Peptide hydrolase</fullName>
        <ecNumber evidence="15">3.4.-.-</ecNumber>
    </recommendedName>
</protein>
<keyword evidence="8 15" id="KW-0645">Protease</keyword>
<dbReference type="SMR" id="A0A0B4VMA5"/>
<keyword evidence="7" id="KW-0964">Secreted</keyword>
<feature type="chain" id="PRO_5005110473" description="Peptide hydrolase" evidence="15">
    <location>
        <begin position="22"/>
        <end position="493"/>
    </location>
</feature>
<evidence type="ECO:0000256" key="3">
    <source>
        <dbReference type="ARBA" id="ARBA00004613"/>
    </source>
</evidence>
<accession>A0A0B4VMA5</accession>
<feature type="signal peptide" evidence="15">
    <location>
        <begin position="1"/>
        <end position="21"/>
    </location>
</feature>
<dbReference type="InterPro" id="IPR045175">
    <property type="entry name" value="M28_fam"/>
</dbReference>
<evidence type="ECO:0000256" key="4">
    <source>
        <dbReference type="ARBA" id="ARBA00005957"/>
    </source>
</evidence>
<evidence type="ECO:0000259" key="16">
    <source>
        <dbReference type="Pfam" id="PF02225"/>
    </source>
</evidence>
<keyword evidence="12 15" id="KW-0862">Zinc</keyword>
<evidence type="ECO:0000256" key="10">
    <source>
        <dbReference type="ARBA" id="ARBA00022729"/>
    </source>
</evidence>
<dbReference type="PANTHER" id="PTHR12147:SF57">
    <property type="entry name" value="PEPTIDE HYDROLASE"/>
    <property type="match status" value="1"/>
</dbReference>
<comment type="subunit">
    <text evidence="5">Monomer.</text>
</comment>
<keyword evidence="9 15" id="KW-0479">Metal-binding</keyword>
<feature type="domain" description="PA" evidence="16">
    <location>
        <begin position="128"/>
        <end position="212"/>
    </location>
</feature>
<evidence type="ECO:0000313" key="18">
    <source>
        <dbReference type="EMBL" id="AJD23207.1"/>
    </source>
</evidence>
<dbReference type="GO" id="GO:0006508">
    <property type="term" value="P:proteolysis"/>
    <property type="evidence" value="ECO:0007669"/>
    <property type="project" value="UniProtKB-KW"/>
</dbReference>
<dbReference type="GO" id="GO:0005576">
    <property type="term" value="C:extracellular region"/>
    <property type="evidence" value="ECO:0007669"/>
    <property type="project" value="UniProtKB-SubCell"/>
</dbReference>
<dbReference type="EMBL" id="KP290880">
    <property type="protein sequence ID" value="AJD23207.1"/>
    <property type="molecule type" value="mRNA"/>
</dbReference>
<sequence>MKTQLLSLGVALTALSAGAAAQDFDFFKPVVSIDELQNKIKLKDLMAGAQKLQSFSDANPEKNRVFGGPGHMATVNWLYDELKATGYYDVKKQEQVHLWSHAEAAVSANGKDYSAGAMSYSPPANKLTAELVVVKNLGCNATDYPAETKGKIVLIERGVCSFSEKSSQAGDAKAVGAIVYNNVPGALSATLGGLSPRHVPSAGLSQADGKALASLVAAGKVSVTMNVISKFENRTTYNVIAETKGGDHNNVIMLGSHSDSVDAGPGLNDNGSGSIGIFTIAKALTNFRVNNAVRFGWWTAEEFGLLGSTFYVNSLDDAELHKVKLYLNFDMIASPNYATQIYDGDGSAYNMTGPAGSAEIEYLFEKFYDEQGIPHQPTAFTGRSDYQAFIRRNVPAGGLFTGAEVIKTAEQVKLFGGEAGVAYDKNYHGKGDTIDNLNKAAFYLNTRGAAYATAEYARSLKGFPTRPKTGKRDVNPRNEKMVGGGCSHFSTFM</sequence>
<evidence type="ECO:0000256" key="7">
    <source>
        <dbReference type="ARBA" id="ARBA00022525"/>
    </source>
</evidence>
<evidence type="ECO:0000256" key="6">
    <source>
        <dbReference type="ARBA" id="ARBA00022438"/>
    </source>
</evidence>
<comment type="function">
    <text evidence="2">Extracellular aminopeptidase that releases a wide variety of amino acids from natural peptides and contributes to pathogenicity.</text>
</comment>
<dbReference type="CDD" id="cd02130">
    <property type="entry name" value="PA_ScAPY_like"/>
    <property type="match status" value="1"/>
</dbReference>
<evidence type="ECO:0000256" key="8">
    <source>
        <dbReference type="ARBA" id="ARBA00022670"/>
    </source>
</evidence>
<keyword evidence="14" id="KW-0325">Glycoprotein</keyword>
<keyword evidence="10 15" id="KW-0732">Signal</keyword>
<evidence type="ECO:0000256" key="2">
    <source>
        <dbReference type="ARBA" id="ARBA00003423"/>
    </source>
</evidence>
<keyword evidence="11 15" id="KW-0378">Hydrolase</keyword>
<dbReference type="CDD" id="cd03876">
    <property type="entry name" value="M28_SGAP_like"/>
    <property type="match status" value="1"/>
</dbReference>
<dbReference type="InterPro" id="IPR007484">
    <property type="entry name" value="Peptidase_M28"/>
</dbReference>
<dbReference type="InterPro" id="IPR046450">
    <property type="entry name" value="PA_dom_sf"/>
</dbReference>
<comment type="subcellular location">
    <subcellularLocation>
        <location evidence="3">Secreted</location>
    </subcellularLocation>
</comment>
<evidence type="ECO:0000256" key="13">
    <source>
        <dbReference type="ARBA" id="ARBA00023049"/>
    </source>
</evidence>
<keyword evidence="13" id="KW-0482">Metalloprotease</keyword>
<dbReference type="SUPFAM" id="SSF53187">
    <property type="entry name" value="Zn-dependent exopeptidases"/>
    <property type="match status" value="1"/>
</dbReference>
<proteinExistence type="evidence at transcript level"/>
<evidence type="ECO:0000256" key="5">
    <source>
        <dbReference type="ARBA" id="ARBA00011245"/>
    </source>
</evidence>
<comment type="similarity">
    <text evidence="4">Belongs to the peptidase M28 family. M28A subfamily.</text>
</comment>
<dbReference type="GO" id="GO:0046872">
    <property type="term" value="F:metal ion binding"/>
    <property type="evidence" value="ECO:0007669"/>
    <property type="project" value="UniProtKB-KW"/>
</dbReference>
<organism evidence="18">
    <name type="scientific">Onygena corvina</name>
    <dbReference type="NCBI Taxonomy" id="180788"/>
    <lineage>
        <taxon>Eukaryota</taxon>
        <taxon>Fungi</taxon>
        <taxon>Dikarya</taxon>
        <taxon>Ascomycota</taxon>
        <taxon>Pezizomycotina</taxon>
        <taxon>Eurotiomycetes</taxon>
        <taxon>Eurotiomycetidae</taxon>
        <taxon>Onygenales</taxon>
        <taxon>Onygenaceae</taxon>
        <taxon>Onygena</taxon>
    </lineage>
</organism>
<feature type="domain" description="Peptidase M28" evidence="17">
    <location>
        <begin position="238"/>
        <end position="448"/>
    </location>
</feature>
<evidence type="ECO:0000259" key="17">
    <source>
        <dbReference type="Pfam" id="PF04389"/>
    </source>
</evidence>
<dbReference type="GO" id="GO:0008235">
    <property type="term" value="F:metalloexopeptidase activity"/>
    <property type="evidence" value="ECO:0007669"/>
    <property type="project" value="InterPro"/>
</dbReference>
<dbReference type="InterPro" id="IPR003137">
    <property type="entry name" value="PA_domain"/>
</dbReference>
<evidence type="ECO:0000256" key="1">
    <source>
        <dbReference type="ARBA" id="ARBA00001947"/>
    </source>
</evidence>
<comment type="cofactor">
    <cofactor evidence="1">
        <name>Zn(2+)</name>
        <dbReference type="ChEBI" id="CHEBI:29105"/>
    </cofactor>
</comment>
<dbReference type="GO" id="GO:0004177">
    <property type="term" value="F:aminopeptidase activity"/>
    <property type="evidence" value="ECO:0007669"/>
    <property type="project" value="UniProtKB-KW"/>
</dbReference>
<dbReference type="Gene3D" id="3.40.630.10">
    <property type="entry name" value="Zn peptidases"/>
    <property type="match status" value="1"/>
</dbReference>
<name>A0A0B4VMA5_9EURO</name>
<dbReference type="InterPro" id="IPR041756">
    <property type="entry name" value="M28_SGAP-like"/>
</dbReference>
<evidence type="ECO:0000256" key="11">
    <source>
        <dbReference type="ARBA" id="ARBA00022801"/>
    </source>
</evidence>
<dbReference type="EC" id="3.4.-.-" evidence="15"/>
<evidence type="ECO:0000256" key="9">
    <source>
        <dbReference type="ARBA" id="ARBA00022723"/>
    </source>
</evidence>
<dbReference type="AlphaFoldDB" id="A0A0B4VMA5"/>